<dbReference type="PATRIC" id="fig|1264675.3.peg.3458"/>
<evidence type="ECO:0000313" key="4">
    <source>
        <dbReference type="Proteomes" id="UP000013280"/>
    </source>
</evidence>
<dbReference type="AlphaFoldDB" id="R0E2I0"/>
<comment type="caution">
    <text evidence="3">The sequence shown here is derived from an EMBL/GenBank/DDBJ whole genome shotgun (WGS) entry which is preliminary data.</text>
</comment>
<gene>
    <name evidence="3" type="ORF">OR214_03525</name>
</gene>
<evidence type="ECO:0000256" key="1">
    <source>
        <dbReference type="SAM" id="MobiDB-lite"/>
    </source>
</evidence>
<protein>
    <recommendedName>
        <fullName evidence="2">UspA domain-containing protein</fullName>
    </recommendedName>
</protein>
<dbReference type="Pfam" id="PF00582">
    <property type="entry name" value="Usp"/>
    <property type="match status" value="1"/>
</dbReference>
<dbReference type="InterPro" id="IPR014729">
    <property type="entry name" value="Rossmann-like_a/b/a_fold"/>
</dbReference>
<proteinExistence type="predicted"/>
<organism evidence="3 4">
    <name type="scientific">Ralstonia pickettii OR214</name>
    <dbReference type="NCBI Taxonomy" id="1264675"/>
    <lineage>
        <taxon>Bacteria</taxon>
        <taxon>Pseudomonadati</taxon>
        <taxon>Pseudomonadota</taxon>
        <taxon>Betaproteobacteria</taxon>
        <taxon>Burkholderiales</taxon>
        <taxon>Burkholderiaceae</taxon>
        <taxon>Ralstonia</taxon>
    </lineage>
</organism>
<accession>R0E2I0</accession>
<feature type="domain" description="UspA" evidence="2">
    <location>
        <begin position="3"/>
        <end position="70"/>
    </location>
</feature>
<sequence length="146" mass="15604">MLKLLVPVNGSRHALDAVRHAAFLCQDRCASDIVLLNVQAPLEGGRASAYHSLEALRQLEEQDGEAALRQARAILDDAGGALRGADPSRPRGRNDRPERCGQSMRHDRDGFSSAYPPGLFDQSQAVKSADALIAHPGDVGALNADI</sequence>
<dbReference type="SUPFAM" id="SSF52402">
    <property type="entry name" value="Adenine nucleotide alpha hydrolases-like"/>
    <property type="match status" value="1"/>
</dbReference>
<dbReference type="EMBL" id="APMQ01000010">
    <property type="protein sequence ID" value="ENZ76359.1"/>
    <property type="molecule type" value="Genomic_DNA"/>
</dbReference>
<name>R0E2I0_RALPI</name>
<dbReference type="Gene3D" id="3.40.50.620">
    <property type="entry name" value="HUPs"/>
    <property type="match status" value="1"/>
</dbReference>
<evidence type="ECO:0000313" key="3">
    <source>
        <dbReference type="EMBL" id="ENZ76359.1"/>
    </source>
</evidence>
<evidence type="ECO:0000259" key="2">
    <source>
        <dbReference type="Pfam" id="PF00582"/>
    </source>
</evidence>
<feature type="compositionally biased region" description="Basic and acidic residues" evidence="1">
    <location>
        <begin position="86"/>
        <end position="110"/>
    </location>
</feature>
<reference evidence="3 4" key="1">
    <citation type="journal article" date="2013" name="Genome Announc.">
        <title>Draft Genome Sequence for Ralstonia sp. Strain OR214, a Bacterium with Potential for Bioremediation.</title>
        <authorList>
            <person name="Utturkar S.M."/>
            <person name="Bollmann A."/>
            <person name="Brzoska R.M."/>
            <person name="Klingeman D.M."/>
            <person name="Epstein S.E."/>
            <person name="Palumbo A.V."/>
            <person name="Brown S.D."/>
        </authorList>
    </citation>
    <scope>NUCLEOTIDE SEQUENCE [LARGE SCALE GENOMIC DNA]</scope>
    <source>
        <strain evidence="3 4">OR214</strain>
    </source>
</reference>
<dbReference type="Proteomes" id="UP000013280">
    <property type="component" value="Unassembled WGS sequence"/>
</dbReference>
<feature type="region of interest" description="Disordered" evidence="1">
    <location>
        <begin position="78"/>
        <end position="116"/>
    </location>
</feature>
<dbReference type="RefSeq" id="WP_004632827.1">
    <property type="nucleotide sequence ID" value="NZ_APMQ01000010.1"/>
</dbReference>
<dbReference type="InterPro" id="IPR006016">
    <property type="entry name" value="UspA"/>
</dbReference>